<gene>
    <name evidence="2" type="ORF">Sjap_008191</name>
</gene>
<name>A0AAP0JRD7_9MAGN</name>
<feature type="compositionally biased region" description="Basic and acidic residues" evidence="1">
    <location>
        <begin position="60"/>
        <end position="69"/>
    </location>
</feature>
<dbReference type="EMBL" id="JBBNAE010000003">
    <property type="protein sequence ID" value="KAK9137597.1"/>
    <property type="molecule type" value="Genomic_DNA"/>
</dbReference>
<dbReference type="AlphaFoldDB" id="A0AAP0JRD7"/>
<comment type="caution">
    <text evidence="2">The sequence shown here is derived from an EMBL/GenBank/DDBJ whole genome shotgun (WGS) entry which is preliminary data.</text>
</comment>
<accession>A0AAP0JRD7</accession>
<dbReference type="Proteomes" id="UP001417504">
    <property type="component" value="Unassembled WGS sequence"/>
</dbReference>
<sequence>MCSGQAWVERGEERRGGGGGYVEGVFEMVLSSSRKMDQIGSRQRKPGVVNTTDSPSGGGARRDTRDKEGSLSPSCGDAAEGKA</sequence>
<reference evidence="2 3" key="1">
    <citation type="submission" date="2024-01" db="EMBL/GenBank/DDBJ databases">
        <title>Genome assemblies of Stephania.</title>
        <authorList>
            <person name="Yang L."/>
        </authorList>
    </citation>
    <scope>NUCLEOTIDE SEQUENCE [LARGE SCALE GENOMIC DNA]</scope>
    <source>
        <strain evidence="2">QJT</strain>
        <tissue evidence="2">Leaf</tissue>
    </source>
</reference>
<keyword evidence="3" id="KW-1185">Reference proteome</keyword>
<proteinExistence type="predicted"/>
<feature type="region of interest" description="Disordered" evidence="1">
    <location>
        <begin position="1"/>
        <end position="22"/>
    </location>
</feature>
<protein>
    <submittedName>
        <fullName evidence="2">Uncharacterized protein</fullName>
    </submittedName>
</protein>
<organism evidence="2 3">
    <name type="scientific">Stephania japonica</name>
    <dbReference type="NCBI Taxonomy" id="461633"/>
    <lineage>
        <taxon>Eukaryota</taxon>
        <taxon>Viridiplantae</taxon>
        <taxon>Streptophyta</taxon>
        <taxon>Embryophyta</taxon>
        <taxon>Tracheophyta</taxon>
        <taxon>Spermatophyta</taxon>
        <taxon>Magnoliopsida</taxon>
        <taxon>Ranunculales</taxon>
        <taxon>Menispermaceae</taxon>
        <taxon>Menispermoideae</taxon>
        <taxon>Cissampelideae</taxon>
        <taxon>Stephania</taxon>
    </lineage>
</organism>
<evidence type="ECO:0000313" key="3">
    <source>
        <dbReference type="Proteomes" id="UP001417504"/>
    </source>
</evidence>
<evidence type="ECO:0000313" key="2">
    <source>
        <dbReference type="EMBL" id="KAK9137597.1"/>
    </source>
</evidence>
<feature type="region of interest" description="Disordered" evidence="1">
    <location>
        <begin position="35"/>
        <end position="83"/>
    </location>
</feature>
<evidence type="ECO:0000256" key="1">
    <source>
        <dbReference type="SAM" id="MobiDB-lite"/>
    </source>
</evidence>